<dbReference type="HAMAP" id="MF_01416">
    <property type="entry name" value="ATP_synth_delta_bact"/>
    <property type="match status" value="1"/>
</dbReference>
<keyword evidence="2 8" id="KW-0813">Transport</keyword>
<evidence type="ECO:0000256" key="3">
    <source>
        <dbReference type="ARBA" id="ARBA00022781"/>
    </source>
</evidence>
<evidence type="ECO:0000256" key="7">
    <source>
        <dbReference type="ARBA" id="ARBA00023310"/>
    </source>
</evidence>
<reference evidence="9" key="1">
    <citation type="journal article" date="2014" name="Int. J. Syst. Evol. Microbiol.">
        <title>Complete genome sequence of Corynebacterium casei LMG S-19264T (=DSM 44701T), isolated from a smear-ripened cheese.</title>
        <authorList>
            <consortium name="US DOE Joint Genome Institute (JGI-PGF)"/>
            <person name="Walter F."/>
            <person name="Albersmeier A."/>
            <person name="Kalinowski J."/>
            <person name="Ruckert C."/>
        </authorList>
    </citation>
    <scope>NUCLEOTIDE SEQUENCE</scope>
    <source>
        <strain evidence="9">KCTC 23310</strain>
    </source>
</reference>
<reference evidence="9" key="2">
    <citation type="submission" date="2020-09" db="EMBL/GenBank/DDBJ databases">
        <authorList>
            <person name="Sun Q."/>
            <person name="Kim S."/>
        </authorList>
    </citation>
    <scope>NUCLEOTIDE SEQUENCE</scope>
    <source>
        <strain evidence="9">KCTC 23310</strain>
    </source>
</reference>
<keyword evidence="3 8" id="KW-0375">Hydrogen ion transport</keyword>
<protein>
    <recommendedName>
        <fullName evidence="8">ATP synthase subunit delta</fullName>
    </recommendedName>
    <alternativeName>
        <fullName evidence="8">ATP synthase F(1) sector subunit delta</fullName>
    </alternativeName>
    <alternativeName>
        <fullName evidence="8">F-type ATPase subunit delta</fullName>
        <shortName evidence="8">F-ATPase subunit delta</shortName>
    </alternativeName>
</protein>
<dbReference type="InterPro" id="IPR020781">
    <property type="entry name" value="ATPase_OSCP/d_CS"/>
</dbReference>
<keyword evidence="5 8" id="KW-0472">Membrane</keyword>
<keyword evidence="8" id="KW-1003">Cell membrane</keyword>
<comment type="caution">
    <text evidence="9">The sequence shown here is derived from an EMBL/GenBank/DDBJ whole genome shotgun (WGS) entry which is preliminary data.</text>
</comment>
<dbReference type="PROSITE" id="PS00389">
    <property type="entry name" value="ATPASE_DELTA"/>
    <property type="match status" value="1"/>
</dbReference>
<dbReference type="PRINTS" id="PR00125">
    <property type="entry name" value="ATPASEDELTA"/>
</dbReference>
<dbReference type="GO" id="GO:0045259">
    <property type="term" value="C:proton-transporting ATP synthase complex"/>
    <property type="evidence" value="ECO:0007669"/>
    <property type="project" value="UniProtKB-KW"/>
</dbReference>
<keyword evidence="6 8" id="KW-0139">CF(1)</keyword>
<evidence type="ECO:0000256" key="2">
    <source>
        <dbReference type="ARBA" id="ARBA00022448"/>
    </source>
</evidence>
<keyword evidence="7 8" id="KW-0066">ATP synthesis</keyword>
<evidence type="ECO:0000256" key="1">
    <source>
        <dbReference type="ARBA" id="ARBA00004370"/>
    </source>
</evidence>
<dbReference type="RefSeq" id="WP_189410181.1">
    <property type="nucleotide sequence ID" value="NZ_BMYJ01000002.1"/>
</dbReference>
<dbReference type="NCBIfam" id="NF004406">
    <property type="entry name" value="PRK05758.3-2"/>
    <property type="match status" value="1"/>
</dbReference>
<gene>
    <name evidence="8 9" type="primary">atpH</name>
    <name evidence="9" type="ORF">GCM10007315_06320</name>
</gene>
<evidence type="ECO:0000313" key="9">
    <source>
        <dbReference type="EMBL" id="GHC47296.1"/>
    </source>
</evidence>
<organism evidence="9 10">
    <name type="scientific">Neogemmobacter tilapiae</name>
    <dbReference type="NCBI Taxonomy" id="875041"/>
    <lineage>
        <taxon>Bacteria</taxon>
        <taxon>Pseudomonadati</taxon>
        <taxon>Pseudomonadota</taxon>
        <taxon>Alphaproteobacteria</taxon>
        <taxon>Rhodobacterales</taxon>
        <taxon>Paracoccaceae</taxon>
        <taxon>Neogemmobacter</taxon>
    </lineage>
</organism>
<comment type="subcellular location">
    <subcellularLocation>
        <location evidence="8">Cell membrane</location>
        <topology evidence="8">Peripheral membrane protein</topology>
    </subcellularLocation>
    <subcellularLocation>
        <location evidence="1">Membrane</location>
    </subcellularLocation>
</comment>
<name>A0A918TFT7_9RHOB</name>
<proteinExistence type="inferred from homology"/>
<dbReference type="SUPFAM" id="SSF47928">
    <property type="entry name" value="N-terminal domain of the delta subunit of the F1F0-ATP synthase"/>
    <property type="match status" value="1"/>
</dbReference>
<dbReference type="AlphaFoldDB" id="A0A918TFT7"/>
<dbReference type="PANTHER" id="PTHR11910">
    <property type="entry name" value="ATP SYNTHASE DELTA CHAIN"/>
    <property type="match status" value="1"/>
</dbReference>
<dbReference type="InterPro" id="IPR000711">
    <property type="entry name" value="ATPase_OSCP/dsu"/>
</dbReference>
<comment type="function">
    <text evidence="8">This protein is part of the stalk that links CF(0) to CF(1). It either transmits conformational changes from CF(0) to CF(1) or is implicated in proton conduction.</text>
</comment>
<dbReference type="Proteomes" id="UP000638981">
    <property type="component" value="Unassembled WGS sequence"/>
</dbReference>
<evidence type="ECO:0000313" key="10">
    <source>
        <dbReference type="Proteomes" id="UP000638981"/>
    </source>
</evidence>
<evidence type="ECO:0000256" key="4">
    <source>
        <dbReference type="ARBA" id="ARBA00023065"/>
    </source>
</evidence>
<comment type="function">
    <text evidence="8">F(1)F(0) ATP synthase produces ATP from ADP in the presence of a proton or sodium gradient. F-type ATPases consist of two structural domains, F(1) containing the extramembraneous catalytic core and F(0) containing the membrane proton channel, linked together by a central stalk and a peripheral stalk. During catalysis, ATP synthesis in the catalytic domain of F(1) is coupled via a rotary mechanism of the central stalk subunits to proton translocation.</text>
</comment>
<accession>A0A918TFT7</accession>
<keyword evidence="4 8" id="KW-0406">Ion transport</keyword>
<dbReference type="NCBIfam" id="TIGR01145">
    <property type="entry name" value="ATP_synt_delta"/>
    <property type="match status" value="1"/>
</dbReference>
<dbReference type="Gene3D" id="1.10.520.20">
    <property type="entry name" value="N-terminal domain of the delta subunit of the F1F0-ATP synthase"/>
    <property type="match status" value="1"/>
</dbReference>
<evidence type="ECO:0000256" key="8">
    <source>
        <dbReference type="HAMAP-Rule" id="MF_01416"/>
    </source>
</evidence>
<dbReference type="InterPro" id="IPR026015">
    <property type="entry name" value="ATP_synth_OSCP/delta_N_sf"/>
</dbReference>
<dbReference type="Pfam" id="PF00213">
    <property type="entry name" value="OSCP"/>
    <property type="match status" value="1"/>
</dbReference>
<comment type="similarity">
    <text evidence="8">Belongs to the ATPase delta chain family.</text>
</comment>
<dbReference type="GO" id="GO:0046933">
    <property type="term" value="F:proton-transporting ATP synthase activity, rotational mechanism"/>
    <property type="evidence" value="ECO:0007669"/>
    <property type="project" value="UniProtKB-UniRule"/>
</dbReference>
<keyword evidence="10" id="KW-1185">Reference proteome</keyword>
<sequence>MSEPASISSGIAARYAQALFELSREASALNALEKDVDALDAALTTSADLRDMIASPVITRDEQGKAIAALGAALNLSDITKNTLALMAANRRLFALAPLVADLRARIAAEKGEITAEVTSATALTATQADKLAATLKAKAGKEVKLKTAVDESLIGGMIVKLGSTMIDTSIKSKLSALQNAMKEVG</sequence>
<evidence type="ECO:0000256" key="5">
    <source>
        <dbReference type="ARBA" id="ARBA00023136"/>
    </source>
</evidence>
<evidence type="ECO:0000256" key="6">
    <source>
        <dbReference type="ARBA" id="ARBA00023196"/>
    </source>
</evidence>
<dbReference type="EMBL" id="BMYJ01000002">
    <property type="protein sequence ID" value="GHC47296.1"/>
    <property type="molecule type" value="Genomic_DNA"/>
</dbReference>
<dbReference type="GO" id="GO:0005886">
    <property type="term" value="C:plasma membrane"/>
    <property type="evidence" value="ECO:0007669"/>
    <property type="project" value="UniProtKB-SubCell"/>
</dbReference>